<reference evidence="1" key="1">
    <citation type="submission" date="2021-03" db="EMBL/GenBank/DDBJ databases">
        <authorList>
            <person name="Tran Van P."/>
        </authorList>
    </citation>
    <scope>NUCLEOTIDE SEQUENCE</scope>
</reference>
<sequence length="136" mass="15322">MLHLAEKRNLQCACVTGCLLVMKPVYCAQDLTTDVQEYLAGYLRDVTQAMLQEPLDFLSECLHGALTSVAPKVEIFVELLGGCSNIKIRQIKEYYHKKFLGNGNRIYTVCILSHVTVPANEEIGDYSQLTLRQKII</sequence>
<comment type="caution">
    <text evidence="1">The sequence shown here is derived from an EMBL/GenBank/DDBJ whole genome shotgun (WGS) entry which is preliminary data.</text>
</comment>
<organism evidence="1 2">
    <name type="scientific">Timema podura</name>
    <name type="common">Walking stick</name>
    <dbReference type="NCBI Taxonomy" id="61482"/>
    <lineage>
        <taxon>Eukaryota</taxon>
        <taxon>Metazoa</taxon>
        <taxon>Ecdysozoa</taxon>
        <taxon>Arthropoda</taxon>
        <taxon>Hexapoda</taxon>
        <taxon>Insecta</taxon>
        <taxon>Pterygota</taxon>
        <taxon>Neoptera</taxon>
        <taxon>Polyneoptera</taxon>
        <taxon>Phasmatodea</taxon>
        <taxon>Timematodea</taxon>
        <taxon>Timematoidea</taxon>
        <taxon>Timematidae</taxon>
        <taxon>Timema</taxon>
    </lineage>
</organism>
<protein>
    <submittedName>
        <fullName evidence="1">Uncharacterized protein</fullName>
    </submittedName>
</protein>
<proteinExistence type="predicted"/>
<evidence type="ECO:0000313" key="2">
    <source>
        <dbReference type="Proteomes" id="UP001153148"/>
    </source>
</evidence>
<keyword evidence="2" id="KW-1185">Reference proteome</keyword>
<name>A0ABN7P2P3_TIMPD</name>
<dbReference type="EMBL" id="CAJPIN010015590">
    <property type="protein sequence ID" value="CAG2061359.1"/>
    <property type="molecule type" value="Genomic_DNA"/>
</dbReference>
<dbReference type="SUPFAM" id="SSF47874">
    <property type="entry name" value="Annexin"/>
    <property type="match status" value="1"/>
</dbReference>
<accession>A0ABN7P2P3</accession>
<gene>
    <name evidence="1" type="ORF">TPAB3V08_LOCUS8313</name>
</gene>
<dbReference type="InterPro" id="IPR037104">
    <property type="entry name" value="Annexin_sf"/>
</dbReference>
<dbReference type="Proteomes" id="UP001153148">
    <property type="component" value="Unassembled WGS sequence"/>
</dbReference>
<evidence type="ECO:0000313" key="1">
    <source>
        <dbReference type="EMBL" id="CAG2061359.1"/>
    </source>
</evidence>